<dbReference type="InterPro" id="IPR003675">
    <property type="entry name" value="Rce1/LyrA-like_dom"/>
</dbReference>
<dbReference type="OrthoDB" id="9782250at2"/>
<dbReference type="EMBL" id="FOOK01000041">
    <property type="protein sequence ID" value="SFG50935.1"/>
    <property type="molecule type" value="Genomic_DNA"/>
</dbReference>
<dbReference type="AlphaFoldDB" id="A0A1I2SDQ9"/>
<evidence type="ECO:0000313" key="3">
    <source>
        <dbReference type="EMBL" id="SFG50935.1"/>
    </source>
</evidence>
<dbReference type="GO" id="GO:0080120">
    <property type="term" value="P:CAAX-box protein maturation"/>
    <property type="evidence" value="ECO:0007669"/>
    <property type="project" value="UniProtKB-ARBA"/>
</dbReference>
<feature type="transmembrane region" description="Helical" evidence="1">
    <location>
        <begin position="283"/>
        <end position="316"/>
    </location>
</feature>
<dbReference type="PANTHER" id="PTHR36435:SF1">
    <property type="entry name" value="CAAX AMINO TERMINAL PROTEASE FAMILY PROTEIN"/>
    <property type="match status" value="1"/>
</dbReference>
<evidence type="ECO:0000256" key="1">
    <source>
        <dbReference type="SAM" id="Phobius"/>
    </source>
</evidence>
<name>A0A1I2SDQ9_9BACL</name>
<evidence type="ECO:0000313" key="4">
    <source>
        <dbReference type="Proteomes" id="UP000198661"/>
    </source>
</evidence>
<feature type="transmembrane region" description="Helical" evidence="1">
    <location>
        <begin position="124"/>
        <end position="145"/>
    </location>
</feature>
<proteinExistence type="predicted"/>
<dbReference type="GO" id="GO:0004175">
    <property type="term" value="F:endopeptidase activity"/>
    <property type="evidence" value="ECO:0007669"/>
    <property type="project" value="UniProtKB-ARBA"/>
</dbReference>
<keyword evidence="4" id="KW-1185">Reference proteome</keyword>
<sequence length="343" mass="38206">MIPNQSLSEELFSLFDLPAPGPVHRPEPPDTVSGRIRTMAAWALCIAFFYLIPLEWASLEWEWTEKGLWRISEDGEESLLLAGLTLLWALFNLAAVLAFLITGIWTSFAHERKGWIRVLPLRDVVYYFAWVECLITAFALLAEFVPEVVRGAVHQHLLPVAPHAIMILVFLFLFRGGFDRYGFRGASPGGWVGMVAAVAGIYGLVYLFLDPLVTEPVARYFSLEPVSWREESISREIGAAQQSGWLPLLSQGLLVGVIGPVGEEIMFRGILQQSLAERIGQPVSVILTSLLFALFHVDVVMFAPLLVLGLILGILRAVFRNLWAPILFHIVNNCVSVLLDLLS</sequence>
<reference evidence="3 4" key="1">
    <citation type="submission" date="2016-10" db="EMBL/GenBank/DDBJ databases">
        <authorList>
            <person name="de Groot N.N."/>
        </authorList>
    </citation>
    <scope>NUCLEOTIDE SEQUENCE [LARGE SCALE GENOMIC DNA]</scope>
    <source>
        <strain evidence="3 4">DSM 44945</strain>
    </source>
</reference>
<dbReference type="Pfam" id="PF02517">
    <property type="entry name" value="Rce1-like"/>
    <property type="match status" value="1"/>
</dbReference>
<dbReference type="Proteomes" id="UP000198661">
    <property type="component" value="Unassembled WGS sequence"/>
</dbReference>
<keyword evidence="1" id="KW-0812">Transmembrane</keyword>
<dbReference type="InterPro" id="IPR052710">
    <property type="entry name" value="CAAX_protease"/>
</dbReference>
<feature type="domain" description="CAAX prenyl protease 2/Lysostaphin resistance protein A-like" evidence="2">
    <location>
        <begin position="248"/>
        <end position="335"/>
    </location>
</feature>
<keyword evidence="1" id="KW-1133">Transmembrane helix</keyword>
<keyword evidence="1" id="KW-0472">Membrane</keyword>
<evidence type="ECO:0000259" key="2">
    <source>
        <dbReference type="Pfam" id="PF02517"/>
    </source>
</evidence>
<feature type="transmembrane region" description="Helical" evidence="1">
    <location>
        <begin position="79"/>
        <end position="104"/>
    </location>
</feature>
<protein>
    <recommendedName>
        <fullName evidence="2">CAAX prenyl protease 2/Lysostaphin resistance protein A-like domain-containing protein</fullName>
    </recommendedName>
</protein>
<gene>
    <name evidence="3" type="ORF">SAMN04488025_1416</name>
</gene>
<dbReference type="STRING" id="201973.SAMN04488025_1416"/>
<feature type="transmembrane region" description="Helical" evidence="1">
    <location>
        <begin position="157"/>
        <end position="178"/>
    </location>
</feature>
<organism evidence="3 4">
    <name type="scientific">Planifilum fulgidum</name>
    <dbReference type="NCBI Taxonomy" id="201973"/>
    <lineage>
        <taxon>Bacteria</taxon>
        <taxon>Bacillati</taxon>
        <taxon>Bacillota</taxon>
        <taxon>Bacilli</taxon>
        <taxon>Bacillales</taxon>
        <taxon>Thermoactinomycetaceae</taxon>
        <taxon>Planifilum</taxon>
    </lineage>
</organism>
<dbReference type="PANTHER" id="PTHR36435">
    <property type="entry name" value="SLR1288 PROTEIN"/>
    <property type="match status" value="1"/>
</dbReference>
<accession>A0A1I2SDQ9</accession>
<feature type="transmembrane region" description="Helical" evidence="1">
    <location>
        <begin position="190"/>
        <end position="209"/>
    </location>
</feature>
<feature type="transmembrane region" description="Helical" evidence="1">
    <location>
        <begin position="39"/>
        <end position="59"/>
    </location>
</feature>